<dbReference type="AlphaFoldDB" id="A0AAV5T5N0"/>
<feature type="compositionally biased region" description="Acidic residues" evidence="1">
    <location>
        <begin position="1"/>
        <end position="12"/>
    </location>
</feature>
<reference evidence="2" key="1">
    <citation type="submission" date="2023-10" db="EMBL/GenBank/DDBJ databases">
        <title>Genome assembly of Pristionchus species.</title>
        <authorList>
            <person name="Yoshida K."/>
            <person name="Sommer R.J."/>
        </authorList>
    </citation>
    <scope>NUCLEOTIDE SEQUENCE</scope>
    <source>
        <strain evidence="2">RS0144</strain>
    </source>
</reference>
<accession>A0AAV5T5N0</accession>
<evidence type="ECO:0000313" key="2">
    <source>
        <dbReference type="EMBL" id="GMS89483.1"/>
    </source>
</evidence>
<organism evidence="2 3">
    <name type="scientific">Pristionchus entomophagus</name>
    <dbReference type="NCBI Taxonomy" id="358040"/>
    <lineage>
        <taxon>Eukaryota</taxon>
        <taxon>Metazoa</taxon>
        <taxon>Ecdysozoa</taxon>
        <taxon>Nematoda</taxon>
        <taxon>Chromadorea</taxon>
        <taxon>Rhabditida</taxon>
        <taxon>Rhabditina</taxon>
        <taxon>Diplogasteromorpha</taxon>
        <taxon>Diplogasteroidea</taxon>
        <taxon>Neodiplogasteridae</taxon>
        <taxon>Pristionchus</taxon>
    </lineage>
</organism>
<protein>
    <submittedName>
        <fullName evidence="2">Uncharacterized protein</fullName>
    </submittedName>
</protein>
<feature type="region of interest" description="Disordered" evidence="1">
    <location>
        <begin position="1"/>
        <end position="42"/>
    </location>
</feature>
<keyword evidence="3" id="KW-1185">Reference proteome</keyword>
<dbReference type="Proteomes" id="UP001432027">
    <property type="component" value="Unassembled WGS sequence"/>
</dbReference>
<proteinExistence type="predicted"/>
<comment type="caution">
    <text evidence="2">The sequence shown here is derived from an EMBL/GenBank/DDBJ whole genome shotgun (WGS) entry which is preliminary data.</text>
</comment>
<sequence length="156" mass="16261">MGSDDEERDTEEGGSSIGDGSDTPCGTEASSMPGRIDHSHSIGGSLLPLLVHSNGMATDVNGGEVTSTPWLQPPGALPSLPSLPSLTAHDLGAMASSQSHLMNLSSNKEQYYSLDPSCPENKTNGFPSLPSLQEQMQMQAMQSVLLPSPSLSHPST</sequence>
<evidence type="ECO:0000256" key="1">
    <source>
        <dbReference type="SAM" id="MobiDB-lite"/>
    </source>
</evidence>
<name>A0AAV5T5N0_9BILA</name>
<dbReference type="EMBL" id="BTSX01000003">
    <property type="protein sequence ID" value="GMS89483.1"/>
    <property type="molecule type" value="Genomic_DNA"/>
</dbReference>
<evidence type="ECO:0000313" key="3">
    <source>
        <dbReference type="Proteomes" id="UP001432027"/>
    </source>
</evidence>
<gene>
    <name evidence="2" type="ORF">PENTCL1PPCAC_11658</name>
</gene>